<proteinExistence type="predicted"/>
<dbReference type="Pfam" id="PF13237">
    <property type="entry name" value="Fer4_10"/>
    <property type="match status" value="1"/>
</dbReference>
<dbReference type="AlphaFoldDB" id="A0A7C4JJS3"/>
<name>A0A7C4JJS3_9CREN</name>
<comment type="caution">
    <text evidence="10">The sequence shown here is derived from an EMBL/GenBank/DDBJ whole genome shotgun (WGS) entry which is preliminary data.</text>
</comment>
<evidence type="ECO:0000313" key="10">
    <source>
        <dbReference type="EMBL" id="HGQ64059.1"/>
    </source>
</evidence>
<feature type="domain" description="4Fe-4S ferredoxin-type" evidence="8">
    <location>
        <begin position="35"/>
        <end position="62"/>
    </location>
</feature>
<dbReference type="PANTHER" id="PTHR43687">
    <property type="entry name" value="ADENYLYLSULFATE REDUCTASE, BETA SUBUNIT"/>
    <property type="match status" value="1"/>
</dbReference>
<evidence type="ECO:0000256" key="1">
    <source>
        <dbReference type="ARBA" id="ARBA00022448"/>
    </source>
</evidence>
<keyword evidence="7" id="KW-0411">Iron-sulfur</keyword>
<dbReference type="InterPro" id="IPR017900">
    <property type="entry name" value="4Fe4S_Fe_S_CS"/>
</dbReference>
<dbReference type="GO" id="GO:0046872">
    <property type="term" value="F:metal ion binding"/>
    <property type="evidence" value="ECO:0007669"/>
    <property type="project" value="UniProtKB-KW"/>
</dbReference>
<dbReference type="PROSITE" id="PS51379">
    <property type="entry name" value="4FE4S_FER_2"/>
    <property type="match status" value="2"/>
</dbReference>
<evidence type="ECO:0000256" key="2">
    <source>
        <dbReference type="ARBA" id="ARBA00022485"/>
    </source>
</evidence>
<dbReference type="PROSITE" id="PS00198">
    <property type="entry name" value="4FE4S_FER_1"/>
    <property type="match status" value="1"/>
</dbReference>
<keyword evidence="4" id="KW-0677">Repeat</keyword>
<dbReference type="GO" id="GO:0016491">
    <property type="term" value="F:oxidoreductase activity"/>
    <property type="evidence" value="ECO:0007669"/>
    <property type="project" value="UniProtKB-ARBA"/>
</dbReference>
<keyword evidence="1" id="KW-0813">Transport</keyword>
<evidence type="ECO:0000313" key="9">
    <source>
        <dbReference type="EMBL" id="HGQ35785.1"/>
    </source>
</evidence>
<dbReference type="GO" id="GO:0051539">
    <property type="term" value="F:4 iron, 4 sulfur cluster binding"/>
    <property type="evidence" value="ECO:0007669"/>
    <property type="project" value="UniProtKB-KW"/>
</dbReference>
<dbReference type="EMBL" id="DTBD01000017">
    <property type="protein sequence ID" value="HGQ64059.1"/>
    <property type="molecule type" value="Genomic_DNA"/>
</dbReference>
<dbReference type="InterPro" id="IPR050572">
    <property type="entry name" value="Fe-S_Ferredoxin"/>
</dbReference>
<accession>A0A7C4JJS3</accession>
<dbReference type="PANTHER" id="PTHR43687:SF6">
    <property type="entry name" value="L-ASPARTATE SEMIALDEHYDE SULFURTRANSFERASE IRON-SULFUR SUBUNIT"/>
    <property type="match status" value="1"/>
</dbReference>
<dbReference type="InterPro" id="IPR017896">
    <property type="entry name" value="4Fe4S_Fe-S-bd"/>
</dbReference>
<sequence length="73" mass="8196">MVKAKVRIDESKCNLCNLCLKFCPTGVFKYENRGIKVNNELCIACYGCVKLCPTTAISVEVAGYIVIDYAKYY</sequence>
<evidence type="ECO:0000256" key="4">
    <source>
        <dbReference type="ARBA" id="ARBA00022737"/>
    </source>
</evidence>
<dbReference type="EMBL" id="DTCK01000021">
    <property type="protein sequence ID" value="HGQ35785.1"/>
    <property type="molecule type" value="Genomic_DNA"/>
</dbReference>
<keyword evidence="5" id="KW-0249">Electron transport</keyword>
<dbReference type="SUPFAM" id="SSF54862">
    <property type="entry name" value="4Fe-4S ferredoxins"/>
    <property type="match status" value="1"/>
</dbReference>
<evidence type="ECO:0000259" key="8">
    <source>
        <dbReference type="PROSITE" id="PS51379"/>
    </source>
</evidence>
<evidence type="ECO:0000256" key="5">
    <source>
        <dbReference type="ARBA" id="ARBA00022982"/>
    </source>
</evidence>
<keyword evidence="3" id="KW-0479">Metal-binding</keyword>
<dbReference type="Gene3D" id="3.30.70.20">
    <property type="match status" value="2"/>
</dbReference>
<organism evidence="10">
    <name type="scientific">Ignisphaera aggregans</name>
    <dbReference type="NCBI Taxonomy" id="334771"/>
    <lineage>
        <taxon>Archaea</taxon>
        <taxon>Thermoproteota</taxon>
        <taxon>Thermoprotei</taxon>
        <taxon>Desulfurococcales</taxon>
        <taxon>Desulfurococcaceae</taxon>
        <taxon>Ignisphaera</taxon>
    </lineage>
</organism>
<gene>
    <name evidence="10" type="ORF">ENU08_02290</name>
    <name evidence="9" type="ORF">ENU41_03800</name>
</gene>
<evidence type="ECO:0000256" key="7">
    <source>
        <dbReference type="ARBA" id="ARBA00023014"/>
    </source>
</evidence>
<evidence type="ECO:0000256" key="3">
    <source>
        <dbReference type="ARBA" id="ARBA00022723"/>
    </source>
</evidence>
<feature type="domain" description="4Fe-4S ferredoxin-type" evidence="8">
    <location>
        <begin position="4"/>
        <end position="33"/>
    </location>
</feature>
<keyword evidence="2" id="KW-0004">4Fe-4S</keyword>
<reference evidence="10" key="1">
    <citation type="journal article" date="2020" name="mSystems">
        <title>Genome- and Community-Level Interaction Insights into Carbon Utilization and Element Cycling Functions of Hydrothermarchaeota in Hydrothermal Sediment.</title>
        <authorList>
            <person name="Zhou Z."/>
            <person name="Liu Y."/>
            <person name="Xu W."/>
            <person name="Pan J."/>
            <person name="Luo Z.H."/>
            <person name="Li M."/>
        </authorList>
    </citation>
    <scope>NUCLEOTIDE SEQUENCE [LARGE SCALE GENOMIC DNA]</scope>
    <source>
        <strain evidence="10">SpSt-637</strain>
        <strain evidence="9">SpSt-667</strain>
    </source>
</reference>
<evidence type="ECO:0000256" key="6">
    <source>
        <dbReference type="ARBA" id="ARBA00023004"/>
    </source>
</evidence>
<protein>
    <submittedName>
        <fullName evidence="10">4Fe-4S dicluster domain-containing protein</fullName>
    </submittedName>
</protein>
<keyword evidence="6" id="KW-0408">Iron</keyword>